<comment type="similarity">
    <text evidence="1">Belongs to the PPR family. PCMP-H subfamily.</text>
</comment>
<dbReference type="Pfam" id="PF01535">
    <property type="entry name" value="PPR"/>
    <property type="match status" value="6"/>
</dbReference>
<evidence type="ECO:0000256" key="2">
    <source>
        <dbReference type="ARBA" id="ARBA00022737"/>
    </source>
</evidence>
<dbReference type="PANTHER" id="PTHR47926:SF411">
    <property type="entry name" value="PENTATRICOPEPTIDE REPEAT-CONTAINING PROTEIN"/>
    <property type="match status" value="1"/>
</dbReference>
<dbReference type="InterPro" id="IPR046960">
    <property type="entry name" value="PPR_At4g14850-like_plant"/>
</dbReference>
<evidence type="ECO:0000313" key="5">
    <source>
        <dbReference type="EMBL" id="KAK4744155.1"/>
    </source>
</evidence>
<dbReference type="GO" id="GO:0003723">
    <property type="term" value="F:RNA binding"/>
    <property type="evidence" value="ECO:0007669"/>
    <property type="project" value="InterPro"/>
</dbReference>
<dbReference type="Gene3D" id="1.25.40.10">
    <property type="entry name" value="Tetratricopeptide repeat domain"/>
    <property type="match status" value="5"/>
</dbReference>
<evidence type="ECO:0000256" key="1">
    <source>
        <dbReference type="ARBA" id="ARBA00006643"/>
    </source>
</evidence>
<evidence type="ECO:0000259" key="4">
    <source>
        <dbReference type="Pfam" id="PF14432"/>
    </source>
</evidence>
<dbReference type="InterPro" id="IPR032867">
    <property type="entry name" value="DYW_dom"/>
</dbReference>
<evidence type="ECO:0000256" key="3">
    <source>
        <dbReference type="PROSITE-ProRule" id="PRU00708"/>
    </source>
</evidence>
<name>A0AAN7GE82_9MYRT</name>
<reference evidence="5 6" key="1">
    <citation type="journal article" date="2023" name="Hortic Res">
        <title>Pangenome of water caltrop reveals structural variations and asymmetric subgenome divergence after allopolyploidization.</title>
        <authorList>
            <person name="Zhang X."/>
            <person name="Chen Y."/>
            <person name="Wang L."/>
            <person name="Yuan Y."/>
            <person name="Fang M."/>
            <person name="Shi L."/>
            <person name="Lu R."/>
            <person name="Comes H.P."/>
            <person name="Ma Y."/>
            <person name="Chen Y."/>
            <person name="Huang G."/>
            <person name="Zhou Y."/>
            <person name="Zheng Z."/>
            <person name="Qiu Y."/>
        </authorList>
    </citation>
    <scope>NUCLEOTIDE SEQUENCE [LARGE SCALE GENOMIC DNA]</scope>
    <source>
        <tissue evidence="5">Roots</tissue>
    </source>
</reference>
<feature type="repeat" description="PPR" evidence="3">
    <location>
        <begin position="342"/>
        <end position="376"/>
    </location>
</feature>
<dbReference type="Proteomes" id="UP001345219">
    <property type="component" value="Chromosome 9"/>
</dbReference>
<dbReference type="NCBIfam" id="TIGR00756">
    <property type="entry name" value="PPR"/>
    <property type="match status" value="4"/>
</dbReference>
<gene>
    <name evidence="5" type="ORF">SAY87_010467</name>
</gene>
<dbReference type="FunFam" id="1.25.40.10:FF:001093">
    <property type="entry name" value="Pentatricopeptide repeat-containing protein At2g34400"/>
    <property type="match status" value="1"/>
</dbReference>
<feature type="repeat" description="PPR" evidence="3">
    <location>
        <begin position="240"/>
        <end position="274"/>
    </location>
</feature>
<sequence>MISADHSCLTLFNCCRSLTSVKQIHAHLSKIGLDVDPLIAGKLILQCCTAISASLALTYAHHFFGCLKAPDTFMYNTLIRGYSESQSPGCSFELFNQLNRNSGCSGSPPRPDSFSFAFVLKAAANMSSFRAGSQLHCQAFLHGLDAHLFVGTTLISMYAECGRRNSARRVFDEMPQPNVVAWNAMLTACFRCSDLEDARALFERMPFKNSASFNVQISGFMKAGKVESARSVFNSLGLKDDVTWNTMIVGFAQNSYFDEALMYFRDMLHMGIRPTEVSLIGVLSACADAGMLVSAKILHGFVEKSWFLENISVRNALLDAYSKCGDVGMARSVFDHMTVDRNVISWTCMISGLAMYGRVNEAIQLFYEMEESGVQPDRITFISILYACSHAGLIEQGHSYFSKMKDVYGLDPGIEHYGCMVDLYGRAGKLAEAYKFVSQMPIEPTDTIWRTLLGACSIHGNVHLAQRAREKLMVLDPNNSSDRVLLSNIYAVIGQWKDVAAIRNSMSTERMKKDPGWSMIEVDKLAYKFTAGRNYSGFTQEAYEKLGEIMSRLKEGGGYVPEVKSVLHDIEDEEKEGSVALHSEKLAVAFGLKRLHKSKTIHVMKNLRICKDCHEFMKIVSQLYDVDIVVRDRSRFHSFKDGSCSCKDYW</sequence>
<dbReference type="EMBL" id="JAXIOK010000022">
    <property type="protein sequence ID" value="KAK4744155.1"/>
    <property type="molecule type" value="Genomic_DNA"/>
</dbReference>
<dbReference type="GO" id="GO:0008270">
    <property type="term" value="F:zinc ion binding"/>
    <property type="evidence" value="ECO:0007669"/>
    <property type="project" value="InterPro"/>
</dbReference>
<dbReference type="Pfam" id="PF14432">
    <property type="entry name" value="DYW_deaminase"/>
    <property type="match status" value="1"/>
</dbReference>
<evidence type="ECO:0000313" key="6">
    <source>
        <dbReference type="Proteomes" id="UP001345219"/>
    </source>
</evidence>
<comment type="caution">
    <text evidence="5">The sequence shown here is derived from an EMBL/GenBank/DDBJ whole genome shotgun (WGS) entry which is preliminary data.</text>
</comment>
<dbReference type="AlphaFoldDB" id="A0AAN7GE82"/>
<organism evidence="5 6">
    <name type="scientific">Trapa incisa</name>
    <dbReference type="NCBI Taxonomy" id="236973"/>
    <lineage>
        <taxon>Eukaryota</taxon>
        <taxon>Viridiplantae</taxon>
        <taxon>Streptophyta</taxon>
        <taxon>Embryophyta</taxon>
        <taxon>Tracheophyta</taxon>
        <taxon>Spermatophyta</taxon>
        <taxon>Magnoliopsida</taxon>
        <taxon>eudicotyledons</taxon>
        <taxon>Gunneridae</taxon>
        <taxon>Pentapetalae</taxon>
        <taxon>rosids</taxon>
        <taxon>malvids</taxon>
        <taxon>Myrtales</taxon>
        <taxon>Lythraceae</taxon>
        <taxon>Trapa</taxon>
    </lineage>
</organism>
<dbReference type="PROSITE" id="PS51375">
    <property type="entry name" value="PPR"/>
    <property type="match status" value="3"/>
</dbReference>
<dbReference type="InterPro" id="IPR002885">
    <property type="entry name" value="PPR_rpt"/>
</dbReference>
<dbReference type="InterPro" id="IPR011990">
    <property type="entry name" value="TPR-like_helical_dom_sf"/>
</dbReference>
<dbReference type="GO" id="GO:0009451">
    <property type="term" value="P:RNA modification"/>
    <property type="evidence" value="ECO:0007669"/>
    <property type="project" value="InterPro"/>
</dbReference>
<keyword evidence="6" id="KW-1185">Reference proteome</keyword>
<feature type="domain" description="DYW" evidence="4">
    <location>
        <begin position="558"/>
        <end position="650"/>
    </location>
</feature>
<dbReference type="InterPro" id="IPR046848">
    <property type="entry name" value="E_motif"/>
</dbReference>
<keyword evidence="2" id="KW-0677">Repeat</keyword>
<dbReference type="PANTHER" id="PTHR47926">
    <property type="entry name" value="PENTATRICOPEPTIDE REPEAT-CONTAINING PROTEIN"/>
    <property type="match status" value="1"/>
</dbReference>
<feature type="repeat" description="PPR" evidence="3">
    <location>
        <begin position="178"/>
        <end position="212"/>
    </location>
</feature>
<protein>
    <recommendedName>
        <fullName evidence="4">DYW domain-containing protein</fullName>
    </recommendedName>
</protein>
<dbReference type="FunFam" id="1.25.40.10:FF:000934">
    <property type="entry name" value="Pentatricopeptide repeat-containing protein"/>
    <property type="match status" value="1"/>
</dbReference>
<dbReference type="Pfam" id="PF13041">
    <property type="entry name" value="PPR_2"/>
    <property type="match status" value="2"/>
</dbReference>
<dbReference type="Pfam" id="PF20431">
    <property type="entry name" value="E_motif"/>
    <property type="match status" value="1"/>
</dbReference>
<accession>A0AAN7GE82</accession>
<proteinExistence type="inferred from homology"/>